<gene>
    <name evidence="1" type="ORF">BK742_12125</name>
</gene>
<dbReference type="Proteomes" id="UP000195089">
    <property type="component" value="Unassembled WGS sequence"/>
</dbReference>
<accession>A0A243BGE4</accession>
<evidence type="ECO:0000313" key="1">
    <source>
        <dbReference type="EMBL" id="OTY45197.1"/>
    </source>
</evidence>
<name>A0A243BGE4_BACTU</name>
<sequence>MGRIKKSEKQTVFGLRTDHMSDEVYNHLEKKARSKKLASYLIQLVEQDLTQNETFNAKNELLEVAQKQEQMMDAIKQIAQKISMLQVAPASVALMTNEENINNSLENDLLKDVGRMGQLITNTIITGSLDEDDLEDPDF</sequence>
<protein>
    <submittedName>
        <fullName evidence="1">Uncharacterized protein</fullName>
    </submittedName>
</protein>
<evidence type="ECO:0000313" key="2">
    <source>
        <dbReference type="Proteomes" id="UP000195089"/>
    </source>
</evidence>
<comment type="caution">
    <text evidence="1">The sequence shown here is derived from an EMBL/GenBank/DDBJ whole genome shotgun (WGS) entry which is preliminary data.</text>
</comment>
<dbReference type="EMBL" id="NFDL01000045">
    <property type="protein sequence ID" value="OTY45197.1"/>
    <property type="molecule type" value="Genomic_DNA"/>
</dbReference>
<organism evidence="1 2">
    <name type="scientific">Bacillus thuringiensis serovar pingluonsis</name>
    <dbReference type="NCBI Taxonomy" id="180881"/>
    <lineage>
        <taxon>Bacteria</taxon>
        <taxon>Bacillati</taxon>
        <taxon>Bacillota</taxon>
        <taxon>Bacilli</taxon>
        <taxon>Bacillales</taxon>
        <taxon>Bacillaceae</taxon>
        <taxon>Bacillus</taxon>
        <taxon>Bacillus cereus group</taxon>
    </lineage>
</organism>
<reference evidence="1 2" key="1">
    <citation type="submission" date="2016-10" db="EMBL/GenBank/DDBJ databases">
        <title>Comparative genomics of Bacillus thuringiensis reveals a path to pathogens against multiple invertebrate hosts.</title>
        <authorList>
            <person name="Zheng J."/>
            <person name="Gao Q."/>
            <person name="Liu H."/>
            <person name="Peng D."/>
            <person name="Ruan L."/>
            <person name="Sun M."/>
        </authorList>
    </citation>
    <scope>NUCLEOTIDE SEQUENCE [LARGE SCALE GENOMIC DNA]</scope>
    <source>
        <strain evidence="1">BGSC 4BX1</strain>
    </source>
</reference>
<dbReference type="RefSeq" id="WP_078986514.1">
    <property type="nucleotide sequence ID" value="NZ_NFDL01000045.1"/>
</dbReference>
<dbReference type="AlphaFoldDB" id="A0A243BGE4"/>
<proteinExistence type="predicted"/>